<dbReference type="Gene3D" id="1.10.287.1060">
    <property type="entry name" value="ESAT-6-like"/>
    <property type="match status" value="1"/>
</dbReference>
<proteinExistence type="predicted"/>
<organism evidence="1 2">
    <name type="scientific">Amycolatopsis melonis</name>
    <dbReference type="NCBI Taxonomy" id="3156488"/>
    <lineage>
        <taxon>Bacteria</taxon>
        <taxon>Bacillati</taxon>
        <taxon>Actinomycetota</taxon>
        <taxon>Actinomycetes</taxon>
        <taxon>Pseudonocardiales</taxon>
        <taxon>Pseudonocardiaceae</taxon>
        <taxon>Amycolatopsis</taxon>
    </lineage>
</organism>
<dbReference type="EMBL" id="JBDZYD010000017">
    <property type="protein sequence ID" value="MEQ0564856.1"/>
    <property type="molecule type" value="Genomic_DNA"/>
</dbReference>
<evidence type="ECO:0000313" key="1">
    <source>
        <dbReference type="EMBL" id="MEQ0564856.1"/>
    </source>
</evidence>
<protein>
    <recommendedName>
        <fullName evidence="3">ESX-1 secretion-associated protein</fullName>
    </recommendedName>
</protein>
<dbReference type="RefSeq" id="WP_348955945.1">
    <property type="nucleotide sequence ID" value="NZ_JBDZYD010000017.1"/>
</dbReference>
<keyword evidence="2" id="KW-1185">Reference proteome</keyword>
<evidence type="ECO:0000313" key="2">
    <source>
        <dbReference type="Proteomes" id="UP001440984"/>
    </source>
</evidence>
<name>A0ABV0LRB1_9PSEU</name>
<dbReference type="Proteomes" id="UP001440984">
    <property type="component" value="Unassembled WGS sequence"/>
</dbReference>
<gene>
    <name evidence="1" type="ORF">ABJI51_37750</name>
</gene>
<comment type="caution">
    <text evidence="1">The sequence shown here is derived from an EMBL/GenBank/DDBJ whole genome shotgun (WGS) entry which is preliminary data.</text>
</comment>
<reference evidence="1 2" key="1">
    <citation type="submission" date="2024-05" db="EMBL/GenBank/DDBJ databases">
        <authorList>
            <person name="Zhao H."/>
            <person name="Xu Y."/>
            <person name="Lin S."/>
            <person name="Spain J.C."/>
            <person name="Zhou N.-Y."/>
        </authorList>
    </citation>
    <scope>NUCLEOTIDE SEQUENCE [LARGE SCALE GENOMIC DNA]</scope>
    <source>
        <strain evidence="1 2">NEAU-NG30</strain>
    </source>
</reference>
<sequence>MDDAVRHFRARNVDLHDVGNEVHGGLHLRAGYGKTGGYQRGLENFSAAFEKVFDEFLADEDAFCLFLEGFRDRLRQAAGTYQATEARATESLNRIATQLGTADGPRP</sequence>
<accession>A0ABV0LRB1</accession>
<evidence type="ECO:0008006" key="3">
    <source>
        <dbReference type="Google" id="ProtNLM"/>
    </source>
</evidence>